<dbReference type="AlphaFoldDB" id="A0A382M1M2"/>
<feature type="non-terminal residue" evidence="1">
    <location>
        <position position="1"/>
    </location>
</feature>
<reference evidence="1" key="1">
    <citation type="submission" date="2018-05" db="EMBL/GenBank/DDBJ databases">
        <authorList>
            <person name="Lanie J.A."/>
            <person name="Ng W.-L."/>
            <person name="Kazmierczak K.M."/>
            <person name="Andrzejewski T.M."/>
            <person name="Davidsen T.M."/>
            <person name="Wayne K.J."/>
            <person name="Tettelin H."/>
            <person name="Glass J.I."/>
            <person name="Rusch D."/>
            <person name="Podicherti R."/>
            <person name="Tsui H.-C.T."/>
            <person name="Winkler M.E."/>
        </authorList>
    </citation>
    <scope>NUCLEOTIDE SEQUENCE</scope>
</reference>
<gene>
    <name evidence="1" type="ORF">METZ01_LOCUS295630</name>
</gene>
<proteinExistence type="predicted"/>
<accession>A0A382M1M2</accession>
<dbReference type="SUPFAM" id="SSF48452">
    <property type="entry name" value="TPR-like"/>
    <property type="match status" value="1"/>
</dbReference>
<feature type="non-terminal residue" evidence="1">
    <location>
        <position position="353"/>
    </location>
</feature>
<dbReference type="InterPro" id="IPR011990">
    <property type="entry name" value="TPR-like_helical_dom_sf"/>
</dbReference>
<dbReference type="NCBIfam" id="NF047558">
    <property type="entry name" value="TPR_END_plus"/>
    <property type="match status" value="1"/>
</dbReference>
<dbReference type="Pfam" id="PF13181">
    <property type="entry name" value="TPR_8"/>
    <property type="match status" value="1"/>
</dbReference>
<sequence length="353" mass="39668">MQEGRSSNIFSISTPPPPRYILRVDLQPASQGRLTPIENMILLMKYPLLPRALLLLAFSAPAWAAEKEPAAIIAELEKGGDTARLTRELAGLGPGALDTIREKIRTGPSPVTRFLEQARNSIVAEQVSTALRKGLASQLSFDGQYHELGKNRAENIEALFYLLNDESSPLTIRLTSCRALADISDKSILPRLRQLYWDLLLDSRLREELGIILAIFGDTQSVEKELGRYAQFANHQRSLVRLSANVQLSNIYYRIRDYEKAVEAYEKIIELSERIFKAESQAGIPKELLDARKEQLNLHYYNAACSNSLNGSLERARKYLLKAVQGNPEHYGNISKDGDLLKLRKDPGFPAFM</sequence>
<dbReference type="EMBL" id="UINC01090647">
    <property type="protein sequence ID" value="SVC42776.1"/>
    <property type="molecule type" value="Genomic_DNA"/>
</dbReference>
<protein>
    <submittedName>
        <fullName evidence="1">Uncharacterized protein</fullName>
    </submittedName>
</protein>
<dbReference type="Gene3D" id="1.25.40.10">
    <property type="entry name" value="Tetratricopeptide repeat domain"/>
    <property type="match status" value="1"/>
</dbReference>
<dbReference type="InterPro" id="IPR019734">
    <property type="entry name" value="TPR_rpt"/>
</dbReference>
<name>A0A382M1M2_9ZZZZ</name>
<organism evidence="1">
    <name type="scientific">marine metagenome</name>
    <dbReference type="NCBI Taxonomy" id="408172"/>
    <lineage>
        <taxon>unclassified sequences</taxon>
        <taxon>metagenomes</taxon>
        <taxon>ecological metagenomes</taxon>
    </lineage>
</organism>
<dbReference type="PROSITE" id="PS50005">
    <property type="entry name" value="TPR"/>
    <property type="match status" value="1"/>
</dbReference>
<evidence type="ECO:0000313" key="1">
    <source>
        <dbReference type="EMBL" id="SVC42776.1"/>
    </source>
</evidence>